<name>X0X7C5_9ZZZZ</name>
<evidence type="ECO:0000313" key="1">
    <source>
        <dbReference type="EMBL" id="GAG39129.1"/>
    </source>
</evidence>
<dbReference type="AlphaFoldDB" id="X0X7C5"/>
<proteinExistence type="predicted"/>
<dbReference type="EMBL" id="BARS01048684">
    <property type="protein sequence ID" value="GAG39129.1"/>
    <property type="molecule type" value="Genomic_DNA"/>
</dbReference>
<comment type="caution">
    <text evidence="1">The sequence shown here is derived from an EMBL/GenBank/DDBJ whole genome shotgun (WGS) entry which is preliminary data.</text>
</comment>
<gene>
    <name evidence="1" type="ORF">S01H1_72920</name>
</gene>
<organism evidence="1">
    <name type="scientific">marine sediment metagenome</name>
    <dbReference type="NCBI Taxonomy" id="412755"/>
    <lineage>
        <taxon>unclassified sequences</taxon>
        <taxon>metagenomes</taxon>
        <taxon>ecological metagenomes</taxon>
    </lineage>
</organism>
<protein>
    <submittedName>
        <fullName evidence="1">Uncharacterized protein</fullName>
    </submittedName>
</protein>
<accession>X0X7C5</accession>
<sequence length="74" mass="8148">MKSTMPVKAADIVVRGVNDFLDRDICQNVSEGSKIIKRYRIDDVDFVTRGDLDEAELLGVIVEAVGFCIQGDGM</sequence>
<reference evidence="1" key="1">
    <citation type="journal article" date="2014" name="Front. Microbiol.">
        <title>High frequency of phylogenetically diverse reductive dehalogenase-homologous genes in deep subseafloor sedimentary metagenomes.</title>
        <authorList>
            <person name="Kawai M."/>
            <person name="Futagami T."/>
            <person name="Toyoda A."/>
            <person name="Takaki Y."/>
            <person name="Nishi S."/>
            <person name="Hori S."/>
            <person name="Arai W."/>
            <person name="Tsubouchi T."/>
            <person name="Morono Y."/>
            <person name="Uchiyama I."/>
            <person name="Ito T."/>
            <person name="Fujiyama A."/>
            <person name="Inagaki F."/>
            <person name="Takami H."/>
        </authorList>
    </citation>
    <scope>NUCLEOTIDE SEQUENCE</scope>
    <source>
        <strain evidence="1">Expedition CK06-06</strain>
    </source>
</reference>